<dbReference type="SUPFAM" id="SSF47226">
    <property type="entry name" value="Histidine-containing phosphotransfer domain, HPT domain"/>
    <property type="match status" value="1"/>
</dbReference>
<dbReference type="InterPro" id="IPR036641">
    <property type="entry name" value="HPT_dom_sf"/>
</dbReference>
<dbReference type="CDD" id="cd00130">
    <property type="entry name" value="PAS"/>
    <property type="match status" value="2"/>
</dbReference>
<comment type="subcellular location">
    <subcellularLocation>
        <location evidence="2">Cell membrane</location>
        <topology evidence="2">Multi-pass membrane protein</topology>
    </subcellularLocation>
</comment>
<evidence type="ECO:0000256" key="1">
    <source>
        <dbReference type="ARBA" id="ARBA00000085"/>
    </source>
</evidence>
<dbReference type="Pfam" id="PF08447">
    <property type="entry name" value="PAS_3"/>
    <property type="match status" value="2"/>
</dbReference>
<organism evidence="17 18">
    <name type="scientific">Methylobacterium iners</name>
    <dbReference type="NCBI Taxonomy" id="418707"/>
    <lineage>
        <taxon>Bacteria</taxon>
        <taxon>Pseudomonadati</taxon>
        <taxon>Pseudomonadota</taxon>
        <taxon>Alphaproteobacteria</taxon>
        <taxon>Hyphomicrobiales</taxon>
        <taxon>Methylobacteriaceae</taxon>
        <taxon>Methylobacterium</taxon>
    </lineage>
</organism>
<gene>
    <name evidence="17" type="primary">rcsC_28</name>
    <name evidence="17" type="ORF">OCOJLMKI_3110</name>
</gene>
<evidence type="ECO:0000256" key="10">
    <source>
        <dbReference type="ARBA" id="ARBA00023012"/>
    </source>
</evidence>
<comment type="catalytic activity">
    <reaction evidence="1">
        <text>ATP + protein L-histidine = ADP + protein N-phospho-L-histidine.</text>
        <dbReference type="EC" id="2.7.13.3"/>
    </reaction>
</comment>
<dbReference type="SUPFAM" id="SSF55874">
    <property type="entry name" value="ATPase domain of HSP90 chaperone/DNA topoisomerase II/histidine kinase"/>
    <property type="match status" value="1"/>
</dbReference>
<name>A0ABQ4S1T9_9HYPH</name>
<dbReference type="SUPFAM" id="SSF52172">
    <property type="entry name" value="CheY-like"/>
    <property type="match status" value="1"/>
</dbReference>
<dbReference type="InterPro" id="IPR036890">
    <property type="entry name" value="HATPase_C_sf"/>
</dbReference>
<keyword evidence="6" id="KW-0812">Transmembrane</keyword>
<dbReference type="Pfam" id="PF00072">
    <property type="entry name" value="Response_reg"/>
    <property type="match status" value="1"/>
</dbReference>
<evidence type="ECO:0000256" key="4">
    <source>
        <dbReference type="ARBA" id="ARBA00022475"/>
    </source>
</evidence>
<dbReference type="SUPFAM" id="SSF55785">
    <property type="entry name" value="PYP-like sensor domain (PAS domain)"/>
    <property type="match status" value="3"/>
</dbReference>
<dbReference type="Pfam" id="PF12860">
    <property type="entry name" value="PAS_7"/>
    <property type="match status" value="1"/>
</dbReference>
<dbReference type="PANTHER" id="PTHR45339:SF1">
    <property type="entry name" value="HYBRID SIGNAL TRANSDUCTION HISTIDINE KINASE J"/>
    <property type="match status" value="1"/>
</dbReference>
<dbReference type="PROSITE" id="PS50112">
    <property type="entry name" value="PAS"/>
    <property type="match status" value="1"/>
</dbReference>
<sequence length="939" mass="103423">MAQLRLHAANAQHRHEIAARQEHEAVIANQAQDLEQHKASLGEANRLLVLAEQVAHVGHWHIALPSQTLTWSDEVFRIYGVDRTSFEPSMAAAIDAYHPEDRERITACVARAIHRQEGFEAALRIVRPSGEVRHVLARGICQVDHRSEGPGRKVRSVFGVFMDVTEQKQVERALAEKSMTLEATLQSMDQGLLMIAADGTVPVANARALELLGLPMALMETQPSYRAIRDHLRESGAWGEAIEDFKDWQLDEERRTSDLRSQRRRADGSVIEIRSLPMQDGQGYVQTLTDVTRQRLAEERIRESEARYRLLADHTSDLIVLGDAEGRHSYISPAVTNMLGYTAEEAKRTGLRTLVHPEDRDALAGTLQTLGRDALPASIVYRIHHKAGHHLWVEAALRRVEEDGRVQIIESLRNVTQRQQQAVHLEQARVAAEAGARVKAEFLANMSHELRTPLTGMLGVHDLLRNDPSLQPSQIRLIGLAQEAGQSLLTLVNDILDFSKIEAGQLTIDALPFSLRDLITSCRDLAREGAQHRKLVIIDEVDEDVPNWLVGDKTRLRQILLNLLTNAIKFTRQGSVTVRVRWLSEVGGCPHLRVEVIDTGIGIAADKLPKLFERFSQADGSISRHYGGTGLGLAISRRLAQLMGGEMGVTSTLGAGSTFWFELPLMLAEPHGGRSLLSDQTLSRSQGAWTYRLLLAEDNLINQEIISAVLRQKGHEVTLVGDGRAAVVAVKTEPAFDLILMDVQMPGQDGISATQEIRQWEREAGLIGLPIVALTANAMAEEVERCRGAGMSAHVAKPVDWADLFATMDRLMSMQQRSNIEGASKSASAVVLDETSLEVLASLLGDQRIPDLLSSFTSEVRRRLVRLEDPEATSATMSAETHALVSLAGQLGFMELSLLASEVGEAAERGGGLDQRYLLIQAVTRALAAAQSSRFAKAA</sequence>
<evidence type="ECO:0000256" key="9">
    <source>
        <dbReference type="ARBA" id="ARBA00022989"/>
    </source>
</evidence>
<dbReference type="Gene3D" id="3.40.50.2300">
    <property type="match status" value="1"/>
</dbReference>
<protein>
    <recommendedName>
        <fullName evidence="3">histidine kinase</fullName>
        <ecNumber evidence="3">2.7.13.3</ecNumber>
    </recommendedName>
</protein>
<keyword evidence="10" id="KW-0902">Two-component regulatory system</keyword>
<dbReference type="SMART" id="SM00091">
    <property type="entry name" value="PAS"/>
    <property type="match status" value="3"/>
</dbReference>
<dbReference type="Pfam" id="PF00512">
    <property type="entry name" value="HisKA"/>
    <property type="match status" value="1"/>
</dbReference>
<dbReference type="Proteomes" id="UP001055125">
    <property type="component" value="Unassembled WGS sequence"/>
</dbReference>
<evidence type="ECO:0000259" key="14">
    <source>
        <dbReference type="PROSITE" id="PS50110"/>
    </source>
</evidence>
<evidence type="ECO:0000256" key="7">
    <source>
        <dbReference type="ARBA" id="ARBA00022741"/>
    </source>
</evidence>
<keyword evidence="17" id="KW-0808">Transferase</keyword>
<dbReference type="SMART" id="SM00387">
    <property type="entry name" value="HATPase_c"/>
    <property type="match status" value="1"/>
</dbReference>
<dbReference type="EC" id="2.7.13.3" evidence="3"/>
<dbReference type="CDD" id="cd16922">
    <property type="entry name" value="HATPase_EvgS-ArcB-TorS-like"/>
    <property type="match status" value="1"/>
</dbReference>
<dbReference type="PRINTS" id="PR00344">
    <property type="entry name" value="BCTRLSENSOR"/>
</dbReference>
<dbReference type="GO" id="GO:0016301">
    <property type="term" value="F:kinase activity"/>
    <property type="evidence" value="ECO:0007669"/>
    <property type="project" value="UniProtKB-KW"/>
</dbReference>
<evidence type="ECO:0000259" key="15">
    <source>
        <dbReference type="PROSITE" id="PS50112"/>
    </source>
</evidence>
<feature type="domain" description="PAS" evidence="15">
    <location>
        <begin position="304"/>
        <end position="374"/>
    </location>
</feature>
<evidence type="ECO:0000256" key="11">
    <source>
        <dbReference type="ARBA" id="ARBA00023136"/>
    </source>
</evidence>
<evidence type="ECO:0000259" key="13">
    <source>
        <dbReference type="PROSITE" id="PS50109"/>
    </source>
</evidence>
<dbReference type="PROSITE" id="PS50109">
    <property type="entry name" value="HIS_KIN"/>
    <property type="match status" value="1"/>
</dbReference>
<dbReference type="PROSITE" id="PS50113">
    <property type="entry name" value="PAC"/>
    <property type="match status" value="1"/>
</dbReference>
<evidence type="ECO:0000256" key="3">
    <source>
        <dbReference type="ARBA" id="ARBA00012438"/>
    </source>
</evidence>
<dbReference type="PROSITE" id="PS50110">
    <property type="entry name" value="RESPONSE_REGULATORY"/>
    <property type="match status" value="1"/>
</dbReference>
<keyword evidence="7" id="KW-0547">Nucleotide-binding</keyword>
<dbReference type="Pfam" id="PF02518">
    <property type="entry name" value="HATPase_c"/>
    <property type="match status" value="1"/>
</dbReference>
<evidence type="ECO:0000256" key="12">
    <source>
        <dbReference type="PROSITE-ProRule" id="PRU00169"/>
    </source>
</evidence>
<dbReference type="NCBIfam" id="TIGR00229">
    <property type="entry name" value="sensory_box"/>
    <property type="match status" value="1"/>
</dbReference>
<reference evidence="17" key="1">
    <citation type="journal article" date="2021" name="Front. Microbiol.">
        <title>Comprehensive Comparative Genomics and Phenotyping of Methylobacterium Species.</title>
        <authorList>
            <person name="Alessa O."/>
            <person name="Ogura Y."/>
            <person name="Fujitani Y."/>
            <person name="Takami H."/>
            <person name="Hayashi T."/>
            <person name="Sahin N."/>
            <person name="Tani A."/>
        </authorList>
    </citation>
    <scope>NUCLEOTIDE SEQUENCE</scope>
    <source>
        <strain evidence="17">DSM 19015</strain>
    </source>
</reference>
<dbReference type="Gene3D" id="1.20.120.160">
    <property type="entry name" value="HPT domain"/>
    <property type="match status" value="1"/>
</dbReference>
<keyword evidence="9" id="KW-1133">Transmembrane helix</keyword>
<dbReference type="InterPro" id="IPR036097">
    <property type="entry name" value="HisK_dim/P_sf"/>
</dbReference>
<dbReference type="Gene3D" id="3.30.565.10">
    <property type="entry name" value="Histidine kinase-like ATPase, C-terminal domain"/>
    <property type="match status" value="1"/>
</dbReference>
<feature type="domain" description="Histidine kinase" evidence="13">
    <location>
        <begin position="445"/>
        <end position="667"/>
    </location>
</feature>
<dbReference type="InterPro" id="IPR003661">
    <property type="entry name" value="HisK_dim/P_dom"/>
</dbReference>
<dbReference type="InterPro" id="IPR035965">
    <property type="entry name" value="PAS-like_dom_sf"/>
</dbReference>
<feature type="domain" description="Response regulatory" evidence="14">
    <location>
        <begin position="692"/>
        <end position="812"/>
    </location>
</feature>
<evidence type="ECO:0000313" key="17">
    <source>
        <dbReference type="EMBL" id="GJD95894.1"/>
    </source>
</evidence>
<reference evidence="17" key="2">
    <citation type="submission" date="2021-08" db="EMBL/GenBank/DDBJ databases">
        <authorList>
            <person name="Tani A."/>
            <person name="Ola A."/>
            <person name="Ogura Y."/>
            <person name="Katsura K."/>
            <person name="Hayashi T."/>
        </authorList>
    </citation>
    <scope>NUCLEOTIDE SEQUENCE</scope>
    <source>
        <strain evidence="17">DSM 19015</strain>
    </source>
</reference>
<feature type="modified residue" description="4-aspartylphosphate" evidence="12">
    <location>
        <position position="742"/>
    </location>
</feature>
<feature type="domain" description="PAC" evidence="16">
    <location>
        <begin position="119"/>
        <end position="176"/>
    </location>
</feature>
<dbReference type="InterPro" id="IPR013655">
    <property type="entry name" value="PAS_fold_3"/>
</dbReference>
<keyword evidence="18" id="KW-1185">Reference proteome</keyword>
<dbReference type="Gene3D" id="2.10.70.100">
    <property type="match status" value="1"/>
</dbReference>
<evidence type="ECO:0000256" key="8">
    <source>
        <dbReference type="ARBA" id="ARBA00022840"/>
    </source>
</evidence>
<evidence type="ECO:0000259" key="16">
    <source>
        <dbReference type="PROSITE" id="PS50113"/>
    </source>
</evidence>
<dbReference type="SMART" id="SM00388">
    <property type="entry name" value="HisKA"/>
    <property type="match status" value="1"/>
</dbReference>
<dbReference type="InterPro" id="IPR004358">
    <property type="entry name" value="Sig_transdc_His_kin-like_C"/>
</dbReference>
<dbReference type="SMART" id="SM00448">
    <property type="entry name" value="REC"/>
    <property type="match status" value="1"/>
</dbReference>
<dbReference type="Gene3D" id="3.30.450.20">
    <property type="entry name" value="PAS domain"/>
    <property type="match status" value="3"/>
</dbReference>
<dbReference type="InterPro" id="IPR000014">
    <property type="entry name" value="PAS"/>
</dbReference>
<keyword evidence="4" id="KW-1003">Cell membrane</keyword>
<keyword evidence="11" id="KW-0472">Membrane</keyword>
<dbReference type="InterPro" id="IPR011006">
    <property type="entry name" value="CheY-like_superfamily"/>
</dbReference>
<proteinExistence type="predicted"/>
<dbReference type="InterPro" id="IPR005467">
    <property type="entry name" value="His_kinase_dom"/>
</dbReference>
<dbReference type="InterPro" id="IPR003594">
    <property type="entry name" value="HATPase_dom"/>
</dbReference>
<dbReference type="CDD" id="cd17546">
    <property type="entry name" value="REC_hyHK_CKI1_RcsC-like"/>
    <property type="match status" value="1"/>
</dbReference>
<keyword evidence="17" id="KW-0418">Kinase</keyword>
<evidence type="ECO:0000313" key="18">
    <source>
        <dbReference type="Proteomes" id="UP001055125"/>
    </source>
</evidence>
<evidence type="ECO:0000256" key="2">
    <source>
        <dbReference type="ARBA" id="ARBA00004651"/>
    </source>
</evidence>
<dbReference type="Gene3D" id="1.10.287.130">
    <property type="match status" value="1"/>
</dbReference>
<dbReference type="CDD" id="cd00082">
    <property type="entry name" value="HisKA"/>
    <property type="match status" value="1"/>
</dbReference>
<dbReference type="PANTHER" id="PTHR45339">
    <property type="entry name" value="HYBRID SIGNAL TRANSDUCTION HISTIDINE KINASE J"/>
    <property type="match status" value="1"/>
</dbReference>
<evidence type="ECO:0000256" key="6">
    <source>
        <dbReference type="ARBA" id="ARBA00022692"/>
    </source>
</evidence>
<accession>A0ABQ4S1T9</accession>
<keyword evidence="5 12" id="KW-0597">Phosphoprotein</keyword>
<keyword evidence="8" id="KW-0067">ATP-binding</keyword>
<dbReference type="InterPro" id="IPR001789">
    <property type="entry name" value="Sig_transdc_resp-reg_receiver"/>
</dbReference>
<dbReference type="InterPro" id="IPR000700">
    <property type="entry name" value="PAS-assoc_C"/>
</dbReference>
<dbReference type="EMBL" id="BPQP01000048">
    <property type="protein sequence ID" value="GJD95894.1"/>
    <property type="molecule type" value="Genomic_DNA"/>
</dbReference>
<comment type="caution">
    <text evidence="17">The sequence shown here is derived from an EMBL/GenBank/DDBJ whole genome shotgun (WGS) entry which is preliminary data.</text>
</comment>
<dbReference type="SUPFAM" id="SSF47384">
    <property type="entry name" value="Homodimeric domain of signal transducing histidine kinase"/>
    <property type="match status" value="1"/>
</dbReference>
<evidence type="ECO:0000256" key="5">
    <source>
        <dbReference type="ARBA" id="ARBA00022553"/>
    </source>
</evidence>